<protein>
    <submittedName>
        <fullName evidence="5">Leucine-rich repeat-containing protein 70</fullName>
    </submittedName>
</protein>
<accession>W8APT0</accession>
<dbReference type="Pfam" id="PF13855">
    <property type="entry name" value="LRR_8"/>
    <property type="match status" value="1"/>
</dbReference>
<dbReference type="EMBL" id="GAMC01015754">
    <property type="protein sequence ID" value="JAB90801.1"/>
    <property type="molecule type" value="mRNA"/>
</dbReference>
<evidence type="ECO:0000256" key="4">
    <source>
        <dbReference type="SAM" id="SignalP"/>
    </source>
</evidence>
<feature type="transmembrane region" description="Helical" evidence="3">
    <location>
        <begin position="449"/>
        <end position="474"/>
    </location>
</feature>
<feature type="signal peptide" evidence="4">
    <location>
        <begin position="1"/>
        <end position="21"/>
    </location>
</feature>
<dbReference type="PROSITE" id="PS51450">
    <property type="entry name" value="LRR"/>
    <property type="match status" value="1"/>
</dbReference>
<gene>
    <name evidence="5" type="primary">LRR70</name>
</gene>
<dbReference type="Gene3D" id="3.80.10.10">
    <property type="entry name" value="Ribonuclease Inhibitor"/>
    <property type="match status" value="2"/>
</dbReference>
<dbReference type="PANTHER" id="PTHR24366">
    <property type="entry name" value="IG(IMMUNOGLOBULIN) AND LRR(LEUCINE RICH REPEAT) DOMAINS"/>
    <property type="match status" value="1"/>
</dbReference>
<dbReference type="PANTHER" id="PTHR24366:SF96">
    <property type="entry name" value="LEUCINE RICH REPEAT CONTAINING 53"/>
    <property type="match status" value="1"/>
</dbReference>
<keyword evidence="3" id="KW-1133">Transmembrane helix</keyword>
<reference evidence="5" key="1">
    <citation type="submission" date="2013-07" db="EMBL/GenBank/DDBJ databases">
        <authorList>
            <person name="Geib S."/>
        </authorList>
    </citation>
    <scope>NUCLEOTIDE SEQUENCE</scope>
</reference>
<dbReference type="EMBL" id="GAMC01015755">
    <property type="protein sequence ID" value="JAB90800.1"/>
    <property type="molecule type" value="mRNA"/>
</dbReference>
<keyword evidence="3" id="KW-0812">Transmembrane</keyword>
<dbReference type="SMART" id="SM00369">
    <property type="entry name" value="LRR_TYP"/>
    <property type="match status" value="5"/>
</dbReference>
<keyword evidence="3" id="KW-0472">Membrane</keyword>
<dbReference type="Pfam" id="PF00560">
    <property type="entry name" value="LRR_1"/>
    <property type="match status" value="1"/>
</dbReference>
<name>W8APT0_CERCA</name>
<keyword evidence="4" id="KW-0732">Signal</keyword>
<dbReference type="SUPFAM" id="SSF52058">
    <property type="entry name" value="L domain-like"/>
    <property type="match status" value="1"/>
</dbReference>
<dbReference type="Pfam" id="PF13516">
    <property type="entry name" value="LRR_6"/>
    <property type="match status" value="1"/>
</dbReference>
<reference evidence="5" key="2">
    <citation type="journal article" date="2014" name="BMC Genomics">
        <title>A genomic perspective to assessing quality of mass-reared SIT flies used in Mediterranean fruit fly (Ceratitis capitata) eradication in California.</title>
        <authorList>
            <person name="Calla B."/>
            <person name="Hall B."/>
            <person name="Hou S."/>
            <person name="Geib S.M."/>
        </authorList>
    </citation>
    <scope>NUCLEOTIDE SEQUENCE</scope>
</reference>
<organism evidence="5">
    <name type="scientific">Ceratitis capitata</name>
    <name type="common">Mediterranean fruit fly</name>
    <name type="synonym">Tephritis capitata</name>
    <dbReference type="NCBI Taxonomy" id="7213"/>
    <lineage>
        <taxon>Eukaryota</taxon>
        <taxon>Metazoa</taxon>
        <taxon>Ecdysozoa</taxon>
        <taxon>Arthropoda</taxon>
        <taxon>Hexapoda</taxon>
        <taxon>Insecta</taxon>
        <taxon>Pterygota</taxon>
        <taxon>Neoptera</taxon>
        <taxon>Endopterygota</taxon>
        <taxon>Diptera</taxon>
        <taxon>Brachycera</taxon>
        <taxon>Muscomorpha</taxon>
        <taxon>Tephritoidea</taxon>
        <taxon>Tephritidae</taxon>
        <taxon>Ceratitis</taxon>
        <taxon>Ceratitis</taxon>
    </lineage>
</organism>
<evidence type="ECO:0000256" key="1">
    <source>
        <dbReference type="ARBA" id="ARBA00022614"/>
    </source>
</evidence>
<dbReference type="PRINTS" id="PR00019">
    <property type="entry name" value="LEURICHRPT"/>
</dbReference>
<dbReference type="InterPro" id="IPR003591">
    <property type="entry name" value="Leu-rich_rpt_typical-subtyp"/>
</dbReference>
<sequence length="521" mass="58315">MDYKYMLLFLTLGAIAALSGAQHENIPYEDVNDICETCVCLTAHDGDKRYHHLLSCTLKRFKHILSRWPEEFGKNHNSVDIVATFSYNNIELLQQLPATDAKLTFSCRHCGIKYLQEPTFIDVPNIRRLDLSWNEITSDVLTPGVFRGPYRVDHYEPIDLVDLDLSHNKLHALDKKLFEHTPNLTKLNLSYNDFTVFNAPTIAALSSVTNLQDLDLSYTAIKTVSASIFKSLVNLRILNLSGNQLTAVPDKLQLVGSSLMALNLAENPIERFTEQSFIGLKSLQSLNISDMPALKAIDKRVFTHLETLRRLDCAHNPKLVEFDLEGLSHCSNLTNLDISYCALTTIFVIANVTNKSETGETTLAKPWPHLHTFETVGNPWYCNCTLIQSMEYIGLPQGSADSAARCDTPYYFAGELISNLTSQQICSLRIPKKFKIVEEEPPRFLRKRYIILSVITAAVVVSVGVLIGFAIAAIRRRLKRDDFGVEPIRYTSVRSSNLSAFSHGNTNSIVVNGNGATNGNL</sequence>
<evidence type="ECO:0000256" key="2">
    <source>
        <dbReference type="ARBA" id="ARBA00022737"/>
    </source>
</evidence>
<dbReference type="InterPro" id="IPR026906">
    <property type="entry name" value="LRR_5"/>
</dbReference>
<dbReference type="OrthoDB" id="635273at2759"/>
<feature type="chain" id="PRO_5007736923" evidence="4">
    <location>
        <begin position="22"/>
        <end position="521"/>
    </location>
</feature>
<evidence type="ECO:0000256" key="3">
    <source>
        <dbReference type="SAM" id="Phobius"/>
    </source>
</evidence>
<dbReference type="AlphaFoldDB" id="W8APT0"/>
<dbReference type="Pfam" id="PF13306">
    <property type="entry name" value="LRR_5"/>
    <property type="match status" value="1"/>
</dbReference>
<evidence type="ECO:0000313" key="5">
    <source>
        <dbReference type="EMBL" id="JAB90800.1"/>
    </source>
</evidence>
<keyword evidence="1" id="KW-0433">Leucine-rich repeat</keyword>
<proteinExistence type="evidence at transcript level"/>
<dbReference type="InterPro" id="IPR032675">
    <property type="entry name" value="LRR_dom_sf"/>
</dbReference>
<keyword evidence="2" id="KW-0677">Repeat</keyword>
<dbReference type="InterPro" id="IPR001611">
    <property type="entry name" value="Leu-rich_rpt"/>
</dbReference>